<dbReference type="InParanoid" id="D6Z719"/>
<evidence type="ECO:0000256" key="10">
    <source>
        <dbReference type="HAMAP-Rule" id="MF_01043"/>
    </source>
</evidence>
<dbReference type="Pfam" id="PF02660">
    <property type="entry name" value="G3P_acyltransf"/>
    <property type="match status" value="1"/>
</dbReference>
<comment type="catalytic activity">
    <reaction evidence="10">
        <text>an acyl phosphate + sn-glycerol 3-phosphate = a 1-acyl-sn-glycero-3-phosphate + phosphate</text>
        <dbReference type="Rhea" id="RHEA:34075"/>
        <dbReference type="ChEBI" id="CHEBI:43474"/>
        <dbReference type="ChEBI" id="CHEBI:57597"/>
        <dbReference type="ChEBI" id="CHEBI:57970"/>
        <dbReference type="ChEBI" id="CHEBI:59918"/>
        <dbReference type="EC" id="2.3.1.275"/>
    </reaction>
</comment>
<gene>
    <name evidence="10" type="primary">plsY</name>
    <name evidence="11" type="ordered locus">DaAHT2_2341</name>
</gene>
<dbReference type="SMART" id="SM01207">
    <property type="entry name" value="G3P_acyltransf"/>
    <property type="match status" value="1"/>
</dbReference>
<dbReference type="EMBL" id="CP001940">
    <property type="protein sequence ID" value="ADH87006.1"/>
    <property type="molecule type" value="Genomic_DNA"/>
</dbReference>
<evidence type="ECO:0000256" key="4">
    <source>
        <dbReference type="ARBA" id="ARBA00022692"/>
    </source>
</evidence>
<feature type="transmembrane region" description="Helical" evidence="10">
    <location>
        <begin position="52"/>
        <end position="76"/>
    </location>
</feature>
<evidence type="ECO:0000256" key="9">
    <source>
        <dbReference type="ARBA" id="ARBA00023264"/>
    </source>
</evidence>
<evidence type="ECO:0000256" key="2">
    <source>
        <dbReference type="ARBA" id="ARBA00022516"/>
    </source>
</evidence>
<keyword evidence="1 10" id="KW-1003">Cell membrane</keyword>
<keyword evidence="3 10" id="KW-0808">Transferase</keyword>
<evidence type="ECO:0000313" key="12">
    <source>
        <dbReference type="Proteomes" id="UP000001508"/>
    </source>
</evidence>
<comment type="subcellular location">
    <subcellularLocation>
        <location evidence="10">Cell inner membrane</location>
        <topology evidence="10">Multi-pass membrane protein</topology>
    </subcellularLocation>
</comment>
<evidence type="ECO:0000256" key="3">
    <source>
        <dbReference type="ARBA" id="ARBA00022679"/>
    </source>
</evidence>
<organism evidence="11 12">
    <name type="scientific">Desulfurivibrio alkaliphilus (strain DSM 19089 / UNIQEM U267 / AHT2)</name>
    <dbReference type="NCBI Taxonomy" id="589865"/>
    <lineage>
        <taxon>Bacteria</taxon>
        <taxon>Pseudomonadati</taxon>
        <taxon>Thermodesulfobacteriota</taxon>
        <taxon>Desulfobulbia</taxon>
        <taxon>Desulfobulbales</taxon>
        <taxon>Desulfobulbaceae</taxon>
        <taxon>Desulfurivibrio</taxon>
    </lineage>
</organism>
<comment type="similarity">
    <text evidence="10">Belongs to the PlsY family.</text>
</comment>
<dbReference type="UniPathway" id="UPA00085"/>
<comment type="subunit">
    <text evidence="10">Probably interacts with PlsX.</text>
</comment>
<accession>D6Z719</accession>
<dbReference type="STRING" id="589865.DaAHT2_2341"/>
<keyword evidence="5 10" id="KW-1133">Transmembrane helix</keyword>
<dbReference type="InterPro" id="IPR003811">
    <property type="entry name" value="G3P_acylTferase_PlsY"/>
</dbReference>
<comment type="function">
    <text evidence="10">Catalyzes the transfer of an acyl group from acyl-phosphate (acyl-PO(4)) to glycerol-3-phosphate (G3P) to form lysophosphatidic acid (LPA). This enzyme utilizes acyl-phosphate as fatty acyl donor, but not acyl-CoA or acyl-ACP.</text>
</comment>
<name>D6Z719_DESAT</name>
<dbReference type="OrthoDB" id="9777124at2"/>
<keyword evidence="9 10" id="KW-1208">Phospholipid metabolism</keyword>
<dbReference type="PANTHER" id="PTHR30309">
    <property type="entry name" value="INNER MEMBRANE PROTEIN YGIH"/>
    <property type="match status" value="1"/>
</dbReference>
<dbReference type="HAMAP" id="MF_01043">
    <property type="entry name" value="PlsY"/>
    <property type="match status" value="1"/>
</dbReference>
<feature type="transmembrane region" description="Helical" evidence="10">
    <location>
        <begin position="144"/>
        <end position="166"/>
    </location>
</feature>
<feature type="transmembrane region" description="Helical" evidence="10">
    <location>
        <begin position="178"/>
        <end position="198"/>
    </location>
</feature>
<dbReference type="Proteomes" id="UP000001508">
    <property type="component" value="Chromosome"/>
</dbReference>
<dbReference type="RefSeq" id="WP_013164520.1">
    <property type="nucleotide sequence ID" value="NC_014216.1"/>
</dbReference>
<reference evidence="12" key="1">
    <citation type="submission" date="2010-02" db="EMBL/GenBank/DDBJ databases">
        <title>Complete sequence of Desulfurivibrio alkaliphilus AHT2.</title>
        <authorList>
            <consortium name="US DOE Joint Genome Institute"/>
            <person name="Pitluck S."/>
            <person name="Chertkov O."/>
            <person name="Detter J.C."/>
            <person name="Han C."/>
            <person name="Tapia R."/>
            <person name="Larimer F."/>
            <person name="Land M."/>
            <person name="Hauser L."/>
            <person name="Kyrpides N."/>
            <person name="Mikhailova N."/>
            <person name="Sorokin D.Y."/>
            <person name="Muyzer G."/>
            <person name="Woyke T."/>
        </authorList>
    </citation>
    <scope>NUCLEOTIDE SEQUENCE [LARGE SCALE GENOMIC DNA]</scope>
    <source>
        <strain evidence="12">DSM 19089 / UNIQEM U267 / AHT2</strain>
    </source>
</reference>
<keyword evidence="8 10" id="KW-0594">Phospholipid biosynthesis</keyword>
<protein>
    <recommendedName>
        <fullName evidence="10">Glycerol-3-phosphate acyltransferase</fullName>
    </recommendedName>
    <alternativeName>
        <fullName evidence="10">Acyl-PO4 G3P acyltransferase</fullName>
    </alternativeName>
    <alternativeName>
        <fullName evidence="10">Acyl-phosphate--glycerol-3-phosphate acyltransferase</fullName>
    </alternativeName>
    <alternativeName>
        <fullName evidence="10">G3P acyltransferase</fullName>
        <shortName evidence="10">GPAT</shortName>
        <ecNumber evidence="10">2.3.1.275</ecNumber>
    </alternativeName>
    <alternativeName>
        <fullName evidence="10">Lysophosphatidic acid synthase</fullName>
        <shortName evidence="10">LPA synthase</shortName>
    </alternativeName>
</protein>
<dbReference type="KEGG" id="dak:DaAHT2_2341"/>
<dbReference type="NCBIfam" id="TIGR00023">
    <property type="entry name" value="glycerol-3-phosphate 1-O-acyltransferase PlsY"/>
    <property type="match status" value="1"/>
</dbReference>
<dbReference type="AlphaFoldDB" id="D6Z719"/>
<proteinExistence type="inferred from homology"/>
<feature type="transmembrane region" description="Helical" evidence="10">
    <location>
        <begin position="116"/>
        <end position="137"/>
    </location>
</feature>
<dbReference type="PANTHER" id="PTHR30309:SF0">
    <property type="entry name" value="GLYCEROL-3-PHOSPHATE ACYLTRANSFERASE-RELATED"/>
    <property type="match status" value="1"/>
</dbReference>
<dbReference type="HOGENOM" id="CLU_081254_7_1_7"/>
<sequence>MAIYIVLLLGAYLLGSVPFGLLLGKMAGIDVRRGGSGNIGATNVGRLLGKKLGVATLLADLLKGVLPMLLASWWLAGDEQRSLVVGLCGAAAFLGHLFPIYLGFKGGKGVATALGVFLYLTPLAALGSMVVFVLVLLNWGYVSLASLSAALLMPGLVWLLYSAPAALEPGVGELLGPAWVEIWLETLLALLFALLIWFKHRDNIGRLWRGEEKSWRNHQK</sequence>
<evidence type="ECO:0000256" key="5">
    <source>
        <dbReference type="ARBA" id="ARBA00022989"/>
    </source>
</evidence>
<keyword evidence="2 10" id="KW-0444">Lipid biosynthesis</keyword>
<dbReference type="EC" id="2.3.1.275" evidence="10"/>
<feature type="transmembrane region" description="Helical" evidence="10">
    <location>
        <begin position="83"/>
        <end position="104"/>
    </location>
</feature>
<keyword evidence="4 10" id="KW-0812">Transmembrane</keyword>
<dbReference type="eggNOG" id="COG0344">
    <property type="taxonomic scope" value="Bacteria"/>
</dbReference>
<evidence type="ECO:0000256" key="1">
    <source>
        <dbReference type="ARBA" id="ARBA00022475"/>
    </source>
</evidence>
<evidence type="ECO:0000256" key="6">
    <source>
        <dbReference type="ARBA" id="ARBA00023098"/>
    </source>
</evidence>
<evidence type="ECO:0000256" key="8">
    <source>
        <dbReference type="ARBA" id="ARBA00023209"/>
    </source>
</evidence>
<evidence type="ECO:0000313" key="11">
    <source>
        <dbReference type="EMBL" id="ADH87006.1"/>
    </source>
</evidence>
<comment type="pathway">
    <text evidence="10">Lipid metabolism; phospholipid metabolism.</text>
</comment>
<dbReference type="GO" id="GO:0008654">
    <property type="term" value="P:phospholipid biosynthetic process"/>
    <property type="evidence" value="ECO:0007669"/>
    <property type="project" value="UniProtKB-UniRule"/>
</dbReference>
<keyword evidence="7 10" id="KW-0472">Membrane</keyword>
<dbReference type="GO" id="GO:0043772">
    <property type="term" value="F:acyl-phosphate glycerol-3-phosphate acyltransferase activity"/>
    <property type="evidence" value="ECO:0007669"/>
    <property type="project" value="UniProtKB-UniRule"/>
</dbReference>
<keyword evidence="12" id="KW-1185">Reference proteome</keyword>
<evidence type="ECO:0000256" key="7">
    <source>
        <dbReference type="ARBA" id="ARBA00023136"/>
    </source>
</evidence>
<keyword evidence="6 10" id="KW-0443">Lipid metabolism</keyword>
<dbReference type="FunCoup" id="D6Z719">
    <property type="interactions" value="201"/>
</dbReference>
<keyword evidence="10" id="KW-0997">Cell inner membrane</keyword>
<dbReference type="GO" id="GO:0005886">
    <property type="term" value="C:plasma membrane"/>
    <property type="evidence" value="ECO:0007669"/>
    <property type="project" value="UniProtKB-SubCell"/>
</dbReference>